<name>A0A8H6X8A7_9AGAR</name>
<protein>
    <submittedName>
        <fullName evidence="1">Uncharacterized protein</fullName>
    </submittedName>
</protein>
<dbReference type="AlphaFoldDB" id="A0A8H6X8A7"/>
<dbReference type="EMBL" id="JACAZI010000024">
    <property type="protein sequence ID" value="KAF7335824.1"/>
    <property type="molecule type" value="Genomic_DNA"/>
</dbReference>
<dbReference type="Proteomes" id="UP000620124">
    <property type="component" value="Unassembled WGS sequence"/>
</dbReference>
<sequence>MASTSNQRMDSAKSDRHAPANVIWQWTLTPEALALVSPKTFSTWKKVVSEKPIFSGWVVFLVGL</sequence>
<comment type="caution">
    <text evidence="1">The sequence shown here is derived from an EMBL/GenBank/DDBJ whole genome shotgun (WGS) entry which is preliminary data.</text>
</comment>
<gene>
    <name evidence="1" type="ORF">MVEN_02238600</name>
</gene>
<keyword evidence="2" id="KW-1185">Reference proteome</keyword>
<dbReference type="OrthoDB" id="77828at2759"/>
<evidence type="ECO:0000313" key="2">
    <source>
        <dbReference type="Proteomes" id="UP000620124"/>
    </source>
</evidence>
<reference evidence="1" key="1">
    <citation type="submission" date="2020-05" db="EMBL/GenBank/DDBJ databases">
        <title>Mycena genomes resolve the evolution of fungal bioluminescence.</title>
        <authorList>
            <person name="Tsai I.J."/>
        </authorList>
    </citation>
    <scope>NUCLEOTIDE SEQUENCE</scope>
    <source>
        <strain evidence="1">CCC161011</strain>
    </source>
</reference>
<proteinExistence type="predicted"/>
<accession>A0A8H6X8A7</accession>
<evidence type="ECO:0000313" key="1">
    <source>
        <dbReference type="EMBL" id="KAF7335824.1"/>
    </source>
</evidence>
<organism evidence="1 2">
    <name type="scientific">Mycena venus</name>
    <dbReference type="NCBI Taxonomy" id="2733690"/>
    <lineage>
        <taxon>Eukaryota</taxon>
        <taxon>Fungi</taxon>
        <taxon>Dikarya</taxon>
        <taxon>Basidiomycota</taxon>
        <taxon>Agaricomycotina</taxon>
        <taxon>Agaricomycetes</taxon>
        <taxon>Agaricomycetidae</taxon>
        <taxon>Agaricales</taxon>
        <taxon>Marasmiineae</taxon>
        <taxon>Mycenaceae</taxon>
        <taxon>Mycena</taxon>
    </lineage>
</organism>